<comment type="caution">
    <text evidence="1">The sequence shown here is derived from an EMBL/GenBank/DDBJ whole genome shotgun (WGS) entry which is preliminary data.</text>
</comment>
<name>A0ACC0BT10_CATRO</name>
<evidence type="ECO:0000313" key="2">
    <source>
        <dbReference type="Proteomes" id="UP001060085"/>
    </source>
</evidence>
<keyword evidence="2" id="KW-1185">Reference proteome</keyword>
<organism evidence="1 2">
    <name type="scientific">Catharanthus roseus</name>
    <name type="common">Madagascar periwinkle</name>
    <name type="synonym">Vinca rosea</name>
    <dbReference type="NCBI Taxonomy" id="4058"/>
    <lineage>
        <taxon>Eukaryota</taxon>
        <taxon>Viridiplantae</taxon>
        <taxon>Streptophyta</taxon>
        <taxon>Embryophyta</taxon>
        <taxon>Tracheophyta</taxon>
        <taxon>Spermatophyta</taxon>
        <taxon>Magnoliopsida</taxon>
        <taxon>eudicotyledons</taxon>
        <taxon>Gunneridae</taxon>
        <taxon>Pentapetalae</taxon>
        <taxon>asterids</taxon>
        <taxon>lamiids</taxon>
        <taxon>Gentianales</taxon>
        <taxon>Apocynaceae</taxon>
        <taxon>Rauvolfioideae</taxon>
        <taxon>Vinceae</taxon>
        <taxon>Catharanthinae</taxon>
        <taxon>Catharanthus</taxon>
    </lineage>
</organism>
<proteinExistence type="predicted"/>
<dbReference type="Proteomes" id="UP001060085">
    <property type="component" value="Linkage Group LG02"/>
</dbReference>
<accession>A0ACC0BT10</accession>
<dbReference type="EMBL" id="CM044702">
    <property type="protein sequence ID" value="KAI5675673.1"/>
    <property type="molecule type" value="Genomic_DNA"/>
</dbReference>
<protein>
    <submittedName>
        <fullName evidence="1">Uncharacterized protein</fullName>
    </submittedName>
</protein>
<evidence type="ECO:0000313" key="1">
    <source>
        <dbReference type="EMBL" id="KAI5675673.1"/>
    </source>
</evidence>
<gene>
    <name evidence="1" type="ORF">M9H77_06623</name>
</gene>
<sequence length="195" mass="21757">MFGSVTLDLDPVDRGRSTVGGRLDQEGSTSQGSTGQPSMYARAHYLFMYMLCEVEKSNVRIVCFGVQAVPRGTQVPYSAVVDLAEGYGVSHCQRGELVIFDSKPERTLWKSHCAINFNTTDKTTLVVLDKAKEEDIRDLPLPTPIAKQNEVQSSPSNLSNFVDDDDDDDDDDNDPNSMLIEMYDELKKIPKRTRS</sequence>
<reference evidence="2" key="1">
    <citation type="journal article" date="2023" name="Nat. Plants">
        <title>Single-cell RNA sequencing provides a high-resolution roadmap for understanding the multicellular compartmentation of specialized metabolism.</title>
        <authorList>
            <person name="Sun S."/>
            <person name="Shen X."/>
            <person name="Li Y."/>
            <person name="Li Y."/>
            <person name="Wang S."/>
            <person name="Li R."/>
            <person name="Zhang H."/>
            <person name="Shen G."/>
            <person name="Guo B."/>
            <person name="Wei J."/>
            <person name="Xu J."/>
            <person name="St-Pierre B."/>
            <person name="Chen S."/>
            <person name="Sun C."/>
        </authorList>
    </citation>
    <scope>NUCLEOTIDE SEQUENCE [LARGE SCALE GENOMIC DNA]</scope>
</reference>